<dbReference type="InterPro" id="IPR010768">
    <property type="entry name" value="GATase1-like"/>
</dbReference>
<evidence type="ECO:0000313" key="3">
    <source>
        <dbReference type="Proteomes" id="UP000603912"/>
    </source>
</evidence>
<dbReference type="Proteomes" id="UP000603912">
    <property type="component" value="Unassembled WGS sequence"/>
</dbReference>
<reference evidence="2" key="2">
    <citation type="submission" date="2020-09" db="EMBL/GenBank/DDBJ databases">
        <authorList>
            <person name="Sun Q."/>
            <person name="Zhou Y."/>
        </authorList>
    </citation>
    <scope>NUCLEOTIDE SEQUENCE</scope>
    <source>
        <strain evidence="2">CGMCC 1.12214</strain>
    </source>
</reference>
<keyword evidence="3" id="KW-1185">Reference proteome</keyword>
<evidence type="ECO:0000259" key="1">
    <source>
        <dbReference type="Pfam" id="PF07090"/>
    </source>
</evidence>
<gene>
    <name evidence="2" type="ORF">GCM10007036_22230</name>
</gene>
<feature type="domain" description="Putative glutamine amidotransferase" evidence="1">
    <location>
        <begin position="5"/>
        <end position="254"/>
    </location>
</feature>
<dbReference type="Pfam" id="PF07090">
    <property type="entry name" value="GATase1_like"/>
    <property type="match status" value="1"/>
</dbReference>
<reference evidence="2" key="1">
    <citation type="journal article" date="2014" name="Int. J. Syst. Evol. Microbiol.">
        <title>Complete genome sequence of Corynebacterium casei LMG S-19264T (=DSM 44701T), isolated from a smear-ripened cheese.</title>
        <authorList>
            <consortium name="US DOE Joint Genome Institute (JGI-PGF)"/>
            <person name="Walter F."/>
            <person name="Albersmeier A."/>
            <person name="Kalinowski J."/>
            <person name="Ruckert C."/>
        </authorList>
    </citation>
    <scope>NUCLEOTIDE SEQUENCE</scope>
    <source>
        <strain evidence="2">CGMCC 1.12214</strain>
    </source>
</reference>
<dbReference type="EMBL" id="BMES01000002">
    <property type="protein sequence ID" value="GGH19378.1"/>
    <property type="molecule type" value="Genomic_DNA"/>
</dbReference>
<proteinExistence type="predicted"/>
<organism evidence="2 3">
    <name type="scientific">Alsobacter metallidurans</name>
    <dbReference type="NCBI Taxonomy" id="340221"/>
    <lineage>
        <taxon>Bacteria</taxon>
        <taxon>Pseudomonadati</taxon>
        <taxon>Pseudomonadota</taxon>
        <taxon>Alphaproteobacteria</taxon>
        <taxon>Hyphomicrobiales</taxon>
        <taxon>Alsobacteraceae</taxon>
        <taxon>Alsobacter</taxon>
    </lineage>
</organism>
<evidence type="ECO:0000313" key="2">
    <source>
        <dbReference type="EMBL" id="GGH19378.1"/>
    </source>
</evidence>
<dbReference type="AlphaFoldDB" id="A0A917MHA4"/>
<accession>A0A917MHA4</accession>
<dbReference type="PANTHER" id="PTHR37947:SF2">
    <property type="entry name" value="VON WILLEBRAND FACTOR TYPE A"/>
    <property type="match status" value="1"/>
</dbReference>
<dbReference type="InterPro" id="IPR017027">
    <property type="entry name" value="STM3548-like"/>
</dbReference>
<dbReference type="InterPro" id="IPR029062">
    <property type="entry name" value="Class_I_gatase-like"/>
</dbReference>
<comment type="caution">
    <text evidence="2">The sequence shown here is derived from an EMBL/GenBank/DDBJ whole genome shotgun (WGS) entry which is preliminary data.</text>
</comment>
<protein>
    <recommendedName>
        <fullName evidence="1">Putative glutamine amidotransferase domain-containing protein</fullName>
    </recommendedName>
</protein>
<dbReference type="CDD" id="cd03143">
    <property type="entry name" value="A4_beta-galactosidase_middle_domain"/>
    <property type="match status" value="1"/>
</dbReference>
<dbReference type="Gene3D" id="3.40.50.880">
    <property type="match status" value="1"/>
</dbReference>
<dbReference type="RefSeq" id="WP_188517843.1">
    <property type="nucleotide sequence ID" value="NZ_BMES01000002.1"/>
</dbReference>
<dbReference type="PANTHER" id="PTHR37947">
    <property type="entry name" value="BLL2462 PROTEIN"/>
    <property type="match status" value="1"/>
</dbReference>
<name>A0A917MHA4_9HYPH</name>
<dbReference type="PIRSF" id="PIRSF034405">
    <property type="entry name" value="UCP034405"/>
    <property type="match status" value="1"/>
</dbReference>
<sequence length="258" mass="27895">MSTKKILLAGESWTSTAVHIKGWDQFASVTHHRGADPFMAALSGGDYEFEYMPCHIAAEQFPSTPEAFDAYDAVILSDIGANTLLLPPDVWIHSRRFPNRLKLLRDYVRRGGGLVMVGGYLSFQGINGAARFRGTAVEEVLPVSIHPYDDRIEMPEGVDPVVTGAGAGHPALGNVSGGLPYVLGVNEVVAKPDAQVLLALPDGEGGHPLLAVGHYGEGRTAAWTTDIGPHWLPNEFLAWDGFRPLWTGLLDWLCAGKR</sequence>
<dbReference type="SUPFAM" id="SSF52317">
    <property type="entry name" value="Class I glutamine amidotransferase-like"/>
    <property type="match status" value="1"/>
</dbReference>